<proteinExistence type="predicted"/>
<name>A0A4S8KQE2_DENBC</name>
<accession>A0A4S8KQE2</accession>
<dbReference type="Gene3D" id="3.40.50.300">
    <property type="entry name" value="P-loop containing nucleotide triphosphate hydrolases"/>
    <property type="match status" value="1"/>
</dbReference>
<dbReference type="EMBL" id="ML180408">
    <property type="protein sequence ID" value="THU77548.1"/>
    <property type="molecule type" value="Genomic_DNA"/>
</dbReference>
<dbReference type="Gene3D" id="1.25.40.10">
    <property type="entry name" value="Tetratricopeptide repeat domain"/>
    <property type="match status" value="2"/>
</dbReference>
<feature type="repeat" description="TPR" evidence="1">
    <location>
        <begin position="772"/>
        <end position="805"/>
    </location>
</feature>
<dbReference type="SMART" id="SM00028">
    <property type="entry name" value="TPR"/>
    <property type="match status" value="6"/>
</dbReference>
<dbReference type="AlphaFoldDB" id="A0A4S8KQE2"/>
<evidence type="ECO:0000259" key="3">
    <source>
        <dbReference type="Pfam" id="PF05729"/>
    </source>
</evidence>
<keyword evidence="1" id="KW-0802">TPR repeat</keyword>
<evidence type="ECO:0000256" key="1">
    <source>
        <dbReference type="PROSITE-ProRule" id="PRU00339"/>
    </source>
</evidence>
<organism evidence="4 5">
    <name type="scientific">Dendrothele bispora (strain CBS 962.96)</name>
    <dbReference type="NCBI Taxonomy" id="1314807"/>
    <lineage>
        <taxon>Eukaryota</taxon>
        <taxon>Fungi</taxon>
        <taxon>Dikarya</taxon>
        <taxon>Basidiomycota</taxon>
        <taxon>Agaricomycotina</taxon>
        <taxon>Agaricomycetes</taxon>
        <taxon>Agaricomycetidae</taxon>
        <taxon>Agaricales</taxon>
        <taxon>Agaricales incertae sedis</taxon>
        <taxon>Dendrothele</taxon>
    </lineage>
</organism>
<evidence type="ECO:0000313" key="5">
    <source>
        <dbReference type="Proteomes" id="UP000297245"/>
    </source>
</evidence>
<dbReference type="Pfam" id="PF05729">
    <property type="entry name" value="NACHT"/>
    <property type="match status" value="1"/>
</dbReference>
<dbReference type="PANTHER" id="PTHR47691">
    <property type="entry name" value="REGULATOR-RELATED"/>
    <property type="match status" value="1"/>
</dbReference>
<dbReference type="Pfam" id="PF13424">
    <property type="entry name" value="TPR_12"/>
    <property type="match status" value="3"/>
</dbReference>
<feature type="domain" description="NACHT" evidence="3">
    <location>
        <begin position="131"/>
        <end position="250"/>
    </location>
</feature>
<dbReference type="InterPro" id="IPR011990">
    <property type="entry name" value="TPR-like_helical_dom_sf"/>
</dbReference>
<protein>
    <submittedName>
        <fullName evidence="4">TPR-like protein</fullName>
    </submittedName>
</protein>
<dbReference type="SUPFAM" id="SSF48452">
    <property type="entry name" value="TPR-like"/>
    <property type="match status" value="2"/>
</dbReference>
<reference evidence="4 5" key="1">
    <citation type="journal article" date="2019" name="Nat. Ecol. Evol.">
        <title>Megaphylogeny resolves global patterns of mushroom evolution.</title>
        <authorList>
            <person name="Varga T."/>
            <person name="Krizsan K."/>
            <person name="Foldi C."/>
            <person name="Dima B."/>
            <person name="Sanchez-Garcia M."/>
            <person name="Sanchez-Ramirez S."/>
            <person name="Szollosi G.J."/>
            <person name="Szarkandi J.G."/>
            <person name="Papp V."/>
            <person name="Albert L."/>
            <person name="Andreopoulos W."/>
            <person name="Angelini C."/>
            <person name="Antonin V."/>
            <person name="Barry K.W."/>
            <person name="Bougher N.L."/>
            <person name="Buchanan P."/>
            <person name="Buyck B."/>
            <person name="Bense V."/>
            <person name="Catcheside P."/>
            <person name="Chovatia M."/>
            <person name="Cooper J."/>
            <person name="Damon W."/>
            <person name="Desjardin D."/>
            <person name="Finy P."/>
            <person name="Geml J."/>
            <person name="Haridas S."/>
            <person name="Hughes K."/>
            <person name="Justo A."/>
            <person name="Karasinski D."/>
            <person name="Kautmanova I."/>
            <person name="Kiss B."/>
            <person name="Kocsube S."/>
            <person name="Kotiranta H."/>
            <person name="LaButti K.M."/>
            <person name="Lechner B.E."/>
            <person name="Liimatainen K."/>
            <person name="Lipzen A."/>
            <person name="Lukacs Z."/>
            <person name="Mihaltcheva S."/>
            <person name="Morgado L.N."/>
            <person name="Niskanen T."/>
            <person name="Noordeloos M.E."/>
            <person name="Ohm R.A."/>
            <person name="Ortiz-Santana B."/>
            <person name="Ovrebo C."/>
            <person name="Racz N."/>
            <person name="Riley R."/>
            <person name="Savchenko A."/>
            <person name="Shiryaev A."/>
            <person name="Soop K."/>
            <person name="Spirin V."/>
            <person name="Szebenyi C."/>
            <person name="Tomsovsky M."/>
            <person name="Tulloss R.E."/>
            <person name="Uehling J."/>
            <person name="Grigoriev I.V."/>
            <person name="Vagvolgyi C."/>
            <person name="Papp T."/>
            <person name="Martin F.M."/>
            <person name="Miettinen O."/>
            <person name="Hibbett D.S."/>
            <person name="Nagy L.G."/>
        </authorList>
    </citation>
    <scope>NUCLEOTIDE SEQUENCE [LARGE SCALE GENOMIC DNA]</scope>
    <source>
        <strain evidence="4 5">CBS 962.96</strain>
    </source>
</reference>
<gene>
    <name evidence="4" type="ORF">K435DRAFT_877710</name>
</gene>
<sequence>MKRTTPQEGELDLRNKKRHKHAQEAGNYDSAIAGTSLSGTNIQIPGEQMQTSTSSHFFTGSQNNDFREAIITNVAGNQIINYDSGPPFDTKKKVTADMIASATPAVLNIFKGREELVEQGVNILCQQGPRFLAILGAGGMGKTSLALHIMNAPSVKDKFAGRCYFIPCELFEDAESLIQGLIHVMELPMQENQSKQKALFDHLQSAQGDLLIVFDNFETPWNYDNSRDGVKNLLEKIAQYEKVSLVVTMRGPNGPGDIPWERLGDKSGIPTLLPVPAKEAFKAFAGNNLQSSDDSESQIDSLLYQLEYVPLAIRLSAQHVKRVSLQALIKMWEKERMSILEEPGVNAGRLTSVGFSIDLSIKIFKIEGKRLVLLSVISFLPDGIPFWLECLDQMFSGEGWHSNVSTLLHSSLISDQNDGLKMLAPVREHIHSRYPIGQNIVDQLERFYAQFLQNLPINNMQARPILQLHINNIDKIFKAQITSGYSKTSCVLALRKLNRFELFNPVSVSLIALLLQHDQNIKKEDEVDLKLMRASQLRWMGEFQDAEAQVMSVKECLNEEGNISQSEAGILGSCFDTLQHIYYPQAQYEKAINMNLKAQKYFKQSGNQWAQANSMSWLGDIYGAQARYKEASEMFSEAQQLFQQIGNELGVAECLQRLGDIYRMQDKYDEAIGMISGAQKQFETFGNQLRAAECLWSLGDLYRMQEKYDEATEMTLKAQKQYEEIGYKQGVAWCLCSLGDVYINQGQYAEAVDMFSKAQMQFQIIGGIVGVALCYQYLGRTYKLQGEYKKSKETFTKALELLKEFPGEKYEIGYTLLYFGYLFFDMKDFAEARRKYKEARDTFDSHGQLEKQVDTCSEALAKLDEAEASGSISE</sequence>
<evidence type="ECO:0000313" key="4">
    <source>
        <dbReference type="EMBL" id="THU77548.1"/>
    </source>
</evidence>
<dbReference type="InterPro" id="IPR007111">
    <property type="entry name" value="NACHT_NTPase"/>
</dbReference>
<feature type="region of interest" description="Disordered" evidence="2">
    <location>
        <begin position="1"/>
        <end position="32"/>
    </location>
</feature>
<dbReference type="InterPro" id="IPR019734">
    <property type="entry name" value="TPR_rpt"/>
</dbReference>
<dbReference type="InterPro" id="IPR027417">
    <property type="entry name" value="P-loop_NTPase"/>
</dbReference>
<keyword evidence="5" id="KW-1185">Reference proteome</keyword>
<dbReference type="SUPFAM" id="SSF52540">
    <property type="entry name" value="P-loop containing nucleoside triphosphate hydrolases"/>
    <property type="match status" value="1"/>
</dbReference>
<dbReference type="OrthoDB" id="1534087at2759"/>
<dbReference type="Proteomes" id="UP000297245">
    <property type="component" value="Unassembled WGS sequence"/>
</dbReference>
<evidence type="ECO:0000256" key="2">
    <source>
        <dbReference type="SAM" id="MobiDB-lite"/>
    </source>
</evidence>
<dbReference type="PANTHER" id="PTHR47691:SF3">
    <property type="entry name" value="HTH-TYPE TRANSCRIPTIONAL REGULATOR RV0890C-RELATED"/>
    <property type="match status" value="1"/>
</dbReference>
<dbReference type="PROSITE" id="PS50005">
    <property type="entry name" value="TPR"/>
    <property type="match status" value="1"/>
</dbReference>